<reference evidence="2" key="2">
    <citation type="journal article" date="2021" name="PeerJ">
        <title>Extensive microbial diversity within the chicken gut microbiome revealed by metagenomics and culture.</title>
        <authorList>
            <person name="Gilroy R."/>
            <person name="Ravi A."/>
            <person name="Getino M."/>
            <person name="Pursley I."/>
            <person name="Horton D.L."/>
            <person name="Alikhan N.F."/>
            <person name="Baker D."/>
            <person name="Gharbi K."/>
            <person name="Hall N."/>
            <person name="Watson M."/>
            <person name="Adriaenssens E.M."/>
            <person name="Foster-Nyarko E."/>
            <person name="Jarju S."/>
            <person name="Secka A."/>
            <person name="Antonio M."/>
            <person name="Oren A."/>
            <person name="Chaudhuri R.R."/>
            <person name="La Ragione R."/>
            <person name="Hildebrand F."/>
            <person name="Pallen M.J."/>
        </authorList>
    </citation>
    <scope>NUCLEOTIDE SEQUENCE</scope>
    <source>
        <strain evidence="2">9366</strain>
    </source>
</reference>
<name>A0A9D1MM10_9FIRM</name>
<dbReference type="Proteomes" id="UP000824145">
    <property type="component" value="Unassembled WGS sequence"/>
</dbReference>
<gene>
    <name evidence="2" type="ORF">IAB07_04375</name>
</gene>
<feature type="region of interest" description="Disordered" evidence="1">
    <location>
        <begin position="52"/>
        <end position="98"/>
    </location>
</feature>
<proteinExistence type="predicted"/>
<feature type="compositionally biased region" description="Basic and acidic residues" evidence="1">
    <location>
        <begin position="75"/>
        <end position="89"/>
    </location>
</feature>
<evidence type="ECO:0000256" key="1">
    <source>
        <dbReference type="SAM" id="MobiDB-lite"/>
    </source>
</evidence>
<reference evidence="2" key="1">
    <citation type="submission" date="2020-10" db="EMBL/GenBank/DDBJ databases">
        <authorList>
            <person name="Gilroy R."/>
        </authorList>
    </citation>
    <scope>NUCLEOTIDE SEQUENCE</scope>
    <source>
        <strain evidence="2">9366</strain>
    </source>
</reference>
<sequence length="229" mass="25458">MKNKDKFAGFSSLEELVAAYERLLEEQKAWAGAEKTAQEELFQTEEEGLKGAKIAAEQAHEPAAKEEESALEPALKSEELAGEGEKTSEKAPVQRGDKRHEIEEQVRAFFARYPSAAWLKDKMKEEFALDPSLGAQPHCLEIALGRVAGKSYVAPEVLMGEEDFVRDFVMKDERVRARMIEDYLTGIAGNMPPAIIKAHGKMTAVAPTKPASVSEAGRLIERMLKERRI</sequence>
<organism evidence="2 3">
    <name type="scientific">Candidatus Caccalectryoclostridium excrementigallinarum</name>
    <dbReference type="NCBI Taxonomy" id="2840710"/>
    <lineage>
        <taxon>Bacteria</taxon>
        <taxon>Bacillati</taxon>
        <taxon>Bacillota</taxon>
        <taxon>Clostridia</taxon>
        <taxon>Christensenellales</taxon>
        <taxon>Christensenellaceae</taxon>
        <taxon>Christensenellaceae incertae sedis</taxon>
        <taxon>Candidatus Caccalectryoclostridium</taxon>
    </lineage>
</organism>
<dbReference type="EMBL" id="DVNJ01000023">
    <property type="protein sequence ID" value="HIU62980.1"/>
    <property type="molecule type" value="Genomic_DNA"/>
</dbReference>
<comment type="caution">
    <text evidence="2">The sequence shown here is derived from an EMBL/GenBank/DDBJ whole genome shotgun (WGS) entry which is preliminary data.</text>
</comment>
<evidence type="ECO:0000313" key="3">
    <source>
        <dbReference type="Proteomes" id="UP000824145"/>
    </source>
</evidence>
<accession>A0A9D1MM10</accession>
<dbReference type="AlphaFoldDB" id="A0A9D1MM10"/>
<feature type="compositionally biased region" description="Basic and acidic residues" evidence="1">
    <location>
        <begin position="58"/>
        <end position="68"/>
    </location>
</feature>
<protein>
    <submittedName>
        <fullName evidence="2">Uncharacterized protein</fullName>
    </submittedName>
</protein>
<evidence type="ECO:0000313" key="2">
    <source>
        <dbReference type="EMBL" id="HIU62980.1"/>
    </source>
</evidence>